<accession>A0A9R0I553</accession>
<evidence type="ECO:0000256" key="11">
    <source>
        <dbReference type="ARBA" id="ARBA00022833"/>
    </source>
</evidence>
<evidence type="ECO:0000256" key="12">
    <source>
        <dbReference type="ARBA" id="ARBA00022989"/>
    </source>
</evidence>
<organism evidence="18 19">
    <name type="scientific">Spinacia oleracea</name>
    <name type="common">Spinach</name>
    <dbReference type="NCBI Taxonomy" id="3562"/>
    <lineage>
        <taxon>Eukaryota</taxon>
        <taxon>Viridiplantae</taxon>
        <taxon>Streptophyta</taxon>
        <taxon>Embryophyta</taxon>
        <taxon>Tracheophyta</taxon>
        <taxon>Spermatophyta</taxon>
        <taxon>Magnoliopsida</taxon>
        <taxon>eudicotyledons</taxon>
        <taxon>Gunneridae</taxon>
        <taxon>Pentapetalae</taxon>
        <taxon>Caryophyllales</taxon>
        <taxon>Chenopodiaceae</taxon>
        <taxon>Chenopodioideae</taxon>
        <taxon>Anserineae</taxon>
        <taxon>Spinacia</taxon>
    </lineage>
</organism>
<keyword evidence="18" id="KW-1185">Reference proteome</keyword>
<evidence type="ECO:0000256" key="1">
    <source>
        <dbReference type="ARBA" id="ARBA00000900"/>
    </source>
</evidence>
<keyword evidence="7" id="KW-0479">Metal-binding</keyword>
<dbReference type="OrthoDB" id="8062037at2759"/>
<gene>
    <name evidence="19" type="primary">LOC110783021</name>
</gene>
<reference evidence="18" key="1">
    <citation type="journal article" date="2021" name="Nat. Commun.">
        <title>Genomic analyses provide insights into spinach domestication and the genetic basis of agronomic traits.</title>
        <authorList>
            <person name="Cai X."/>
            <person name="Sun X."/>
            <person name="Xu C."/>
            <person name="Sun H."/>
            <person name="Wang X."/>
            <person name="Ge C."/>
            <person name="Zhang Z."/>
            <person name="Wang Q."/>
            <person name="Fei Z."/>
            <person name="Jiao C."/>
            <person name="Wang Q."/>
        </authorList>
    </citation>
    <scope>NUCLEOTIDE SEQUENCE [LARGE SCALE GENOMIC DNA]</scope>
    <source>
        <strain evidence="18">cv. Varoflay</strain>
    </source>
</reference>
<dbReference type="PANTHER" id="PTHR46279:SF10">
    <property type="entry name" value="RING-TYPE E3 UBIQUITIN TRANSFERASE"/>
    <property type="match status" value="1"/>
</dbReference>
<sequence length="253" mass="28436">MNNSSNLKLLISPFIITLLFLYITNTTHASGQCNTTQCEKSFVTIEFPFYLKNTQPESCGIPGFELQCNKSTTIFNLPIAGNFTVNDINYHSREIKLSDPNNCLPKKLLSLDLNNITKTPFRPPEESLQFTLYNCTGDRFPLNYVIDCLSGSGYTVVSGNSGIFINVTDYSNCTYARNVTLPSSLGKVFSDLQLRYASGFTLTWDKQRCNNKSCKDSSHTARDAGISVVVVIVFMLMLCYFCQPAQKWILIKR</sequence>
<dbReference type="Proteomes" id="UP000813463">
    <property type="component" value="Chromosome 3"/>
</dbReference>
<dbReference type="Pfam" id="PF13947">
    <property type="entry name" value="GUB_WAK_bind"/>
    <property type="match status" value="1"/>
</dbReference>
<dbReference type="EC" id="2.3.2.27" evidence="4"/>
<dbReference type="PANTHER" id="PTHR46279">
    <property type="entry name" value="RING/U-BOX SUPERFAMILY PROTEIN"/>
    <property type="match status" value="1"/>
</dbReference>
<evidence type="ECO:0000256" key="9">
    <source>
        <dbReference type="ARBA" id="ARBA00022771"/>
    </source>
</evidence>
<keyword evidence="10" id="KW-0833">Ubl conjugation pathway</keyword>
<evidence type="ECO:0000256" key="8">
    <source>
        <dbReference type="ARBA" id="ARBA00022729"/>
    </source>
</evidence>
<dbReference type="RefSeq" id="XP_021843012.1">
    <property type="nucleotide sequence ID" value="XM_021987320.2"/>
</dbReference>
<reference evidence="19" key="2">
    <citation type="submission" date="2025-08" db="UniProtKB">
        <authorList>
            <consortium name="RefSeq"/>
        </authorList>
    </citation>
    <scope>IDENTIFICATION</scope>
    <source>
        <tissue evidence="19">Leaf</tissue>
    </source>
</reference>
<comment type="pathway">
    <text evidence="3">Protein modification; protein ubiquitination.</text>
</comment>
<evidence type="ECO:0000256" key="6">
    <source>
        <dbReference type="ARBA" id="ARBA00022692"/>
    </source>
</evidence>
<dbReference type="GO" id="GO:0030247">
    <property type="term" value="F:polysaccharide binding"/>
    <property type="evidence" value="ECO:0007669"/>
    <property type="project" value="InterPro"/>
</dbReference>
<dbReference type="GO" id="GO:0008270">
    <property type="term" value="F:zinc ion binding"/>
    <property type="evidence" value="ECO:0007669"/>
    <property type="project" value="UniProtKB-KW"/>
</dbReference>
<evidence type="ECO:0000256" key="2">
    <source>
        <dbReference type="ARBA" id="ARBA00004167"/>
    </source>
</evidence>
<evidence type="ECO:0000256" key="7">
    <source>
        <dbReference type="ARBA" id="ARBA00022723"/>
    </source>
</evidence>
<dbReference type="GO" id="GO:0016020">
    <property type="term" value="C:membrane"/>
    <property type="evidence" value="ECO:0007669"/>
    <property type="project" value="UniProtKB-SubCell"/>
</dbReference>
<dbReference type="InterPro" id="IPR046948">
    <property type="entry name" value="ATL20-22-like"/>
</dbReference>
<protein>
    <recommendedName>
        <fullName evidence="4">RING-type E3 ubiquitin transferase</fullName>
        <ecNumber evidence="4">2.3.2.27</ecNumber>
    </recommendedName>
</protein>
<dbReference type="GO" id="GO:0061630">
    <property type="term" value="F:ubiquitin protein ligase activity"/>
    <property type="evidence" value="ECO:0007669"/>
    <property type="project" value="UniProtKB-EC"/>
</dbReference>
<evidence type="ECO:0000256" key="13">
    <source>
        <dbReference type="ARBA" id="ARBA00023136"/>
    </source>
</evidence>
<keyword evidence="9" id="KW-0863">Zinc-finger</keyword>
<evidence type="ECO:0000256" key="15">
    <source>
        <dbReference type="SAM" id="Phobius"/>
    </source>
</evidence>
<evidence type="ECO:0000313" key="18">
    <source>
        <dbReference type="Proteomes" id="UP000813463"/>
    </source>
</evidence>
<comment type="subcellular location">
    <subcellularLocation>
        <location evidence="2">Membrane</location>
        <topology evidence="2">Single-pass membrane protein</topology>
    </subcellularLocation>
</comment>
<dbReference type="GeneID" id="110783021"/>
<evidence type="ECO:0000256" key="14">
    <source>
        <dbReference type="ARBA" id="ARBA00024209"/>
    </source>
</evidence>
<feature type="transmembrane region" description="Helical" evidence="15">
    <location>
        <begin position="224"/>
        <end position="243"/>
    </location>
</feature>
<comment type="similarity">
    <text evidence="14">Belongs to the RING-type zinc finger family. ATL subfamily.</text>
</comment>
<comment type="catalytic activity">
    <reaction evidence="1">
        <text>S-ubiquitinyl-[E2 ubiquitin-conjugating enzyme]-L-cysteine + [acceptor protein]-L-lysine = [E2 ubiquitin-conjugating enzyme]-L-cysteine + N(6)-ubiquitinyl-[acceptor protein]-L-lysine.</text>
        <dbReference type="EC" id="2.3.2.27"/>
    </reaction>
</comment>
<dbReference type="AlphaFoldDB" id="A0A9R0I553"/>
<proteinExistence type="inferred from homology"/>
<evidence type="ECO:0000256" key="4">
    <source>
        <dbReference type="ARBA" id="ARBA00012483"/>
    </source>
</evidence>
<evidence type="ECO:0000256" key="5">
    <source>
        <dbReference type="ARBA" id="ARBA00022679"/>
    </source>
</evidence>
<feature type="domain" description="Wall-associated receptor kinase galacturonan-binding" evidence="17">
    <location>
        <begin position="33"/>
        <end position="99"/>
    </location>
</feature>
<evidence type="ECO:0000259" key="17">
    <source>
        <dbReference type="Pfam" id="PF13947"/>
    </source>
</evidence>
<keyword evidence="6 15" id="KW-0812">Transmembrane</keyword>
<keyword evidence="11" id="KW-0862">Zinc</keyword>
<keyword evidence="13 15" id="KW-0472">Membrane</keyword>
<name>A0A9R0I553_SPIOL</name>
<evidence type="ECO:0000256" key="3">
    <source>
        <dbReference type="ARBA" id="ARBA00004906"/>
    </source>
</evidence>
<keyword evidence="12 15" id="KW-1133">Transmembrane helix</keyword>
<dbReference type="KEGG" id="soe:110783021"/>
<evidence type="ECO:0000313" key="19">
    <source>
        <dbReference type="RefSeq" id="XP_021843012.1"/>
    </source>
</evidence>
<keyword evidence="5" id="KW-0808">Transferase</keyword>
<keyword evidence="8 16" id="KW-0732">Signal</keyword>
<dbReference type="InterPro" id="IPR025287">
    <property type="entry name" value="WAK_GUB"/>
</dbReference>
<feature type="chain" id="PRO_5040475003" description="RING-type E3 ubiquitin transferase" evidence="16">
    <location>
        <begin position="30"/>
        <end position="253"/>
    </location>
</feature>
<evidence type="ECO:0000256" key="16">
    <source>
        <dbReference type="SAM" id="SignalP"/>
    </source>
</evidence>
<evidence type="ECO:0000256" key="10">
    <source>
        <dbReference type="ARBA" id="ARBA00022786"/>
    </source>
</evidence>
<feature type="signal peptide" evidence="16">
    <location>
        <begin position="1"/>
        <end position="29"/>
    </location>
</feature>